<feature type="region of interest" description="Disordered" evidence="1">
    <location>
        <begin position="129"/>
        <end position="168"/>
    </location>
</feature>
<evidence type="ECO:0000256" key="1">
    <source>
        <dbReference type="SAM" id="MobiDB-lite"/>
    </source>
</evidence>
<proteinExistence type="predicted"/>
<reference evidence="3" key="1">
    <citation type="submission" date="2025-08" db="UniProtKB">
        <authorList>
            <consortium name="RefSeq"/>
        </authorList>
    </citation>
    <scope>IDENTIFICATION</scope>
</reference>
<dbReference type="KEGG" id="egu:105032586"/>
<gene>
    <name evidence="3" type="primary">LOC105032586</name>
</gene>
<sequence>MSVPLSRPARSDAHMPPDEEVKREAEAREYFQGIVPKRHSKPSRSDYSSVYSDALQPSDQHSIPEFDKFQDLEADPQKLFYDETHEAVEEYVETEYYKDLDCIDKQHHTTGTGFIRMEKPTGSSFELTPDSDAPGCHLSSKGNPATNEWIPSLETVDPVSHKPNRGDV</sequence>
<dbReference type="OrthoDB" id="1918800at2759"/>
<evidence type="ECO:0000313" key="2">
    <source>
        <dbReference type="Proteomes" id="UP000504607"/>
    </source>
</evidence>
<feature type="compositionally biased region" description="Basic and acidic residues" evidence="1">
    <location>
        <begin position="9"/>
        <end position="29"/>
    </location>
</feature>
<organism evidence="2 3">
    <name type="scientific">Elaeis guineensis var. tenera</name>
    <name type="common">Oil palm</name>
    <dbReference type="NCBI Taxonomy" id="51953"/>
    <lineage>
        <taxon>Eukaryota</taxon>
        <taxon>Viridiplantae</taxon>
        <taxon>Streptophyta</taxon>
        <taxon>Embryophyta</taxon>
        <taxon>Tracheophyta</taxon>
        <taxon>Spermatophyta</taxon>
        <taxon>Magnoliopsida</taxon>
        <taxon>Liliopsida</taxon>
        <taxon>Arecaceae</taxon>
        <taxon>Arecoideae</taxon>
        <taxon>Cocoseae</taxon>
        <taxon>Elaeidinae</taxon>
        <taxon>Elaeis</taxon>
    </lineage>
</organism>
<dbReference type="GeneID" id="105032586"/>
<feature type="region of interest" description="Disordered" evidence="1">
    <location>
        <begin position="1"/>
        <end position="63"/>
    </location>
</feature>
<feature type="compositionally biased region" description="Polar residues" evidence="1">
    <location>
        <begin position="45"/>
        <end position="61"/>
    </location>
</feature>
<evidence type="ECO:0000313" key="3">
    <source>
        <dbReference type="RefSeq" id="XP_010905364.1"/>
    </source>
</evidence>
<dbReference type="Proteomes" id="UP000504607">
    <property type="component" value="Unplaced"/>
</dbReference>
<dbReference type="AlphaFoldDB" id="A0A6I9Q9V0"/>
<protein>
    <submittedName>
        <fullName evidence="3">Uncharacterized protein LOC105032586 isoform X1</fullName>
    </submittedName>
</protein>
<dbReference type="FunCoup" id="A0A6I9Q9V0">
    <property type="interactions" value="2708"/>
</dbReference>
<accession>A0A6I9Q9V0</accession>
<dbReference type="PANTHER" id="PTHR34686">
    <property type="entry name" value="MATERNAL EFFECT EMBRYO ARREST PROTEIN"/>
    <property type="match status" value="1"/>
</dbReference>
<dbReference type="PANTHER" id="PTHR34686:SF5">
    <property type="entry name" value="OS05G0451300 PROTEIN"/>
    <property type="match status" value="1"/>
</dbReference>
<dbReference type="RefSeq" id="XP_010905364.1">
    <property type="nucleotide sequence ID" value="XM_010907062.2"/>
</dbReference>
<dbReference type="InParanoid" id="A0A6I9Q9V0"/>
<keyword evidence="2" id="KW-1185">Reference proteome</keyword>
<name>A0A6I9Q9V0_ELAGV</name>